<keyword evidence="2 12" id="KW-0245">EGF-like domain</keyword>
<feature type="domain" description="Kazal-like" evidence="18">
    <location>
        <begin position="500"/>
        <end position="547"/>
    </location>
</feature>
<dbReference type="SMART" id="SM00280">
    <property type="entry name" value="KAZAL"/>
    <property type="match status" value="8"/>
</dbReference>
<proteinExistence type="inferred from homology"/>
<dbReference type="InterPro" id="IPR036058">
    <property type="entry name" value="Kazal_dom_sf"/>
</dbReference>
<feature type="domain" description="EGF-like" evidence="16">
    <location>
        <begin position="1184"/>
        <end position="1221"/>
    </location>
</feature>
<keyword evidence="9 12" id="KW-1015">Disulfide bond</keyword>
<comment type="subcellular location">
    <subcellularLocation>
        <location evidence="1">Membrane</location>
        <topology evidence="1">Single-pass type I membrane protein</topology>
    </subcellularLocation>
</comment>
<dbReference type="GO" id="GO:0005509">
    <property type="term" value="F:calcium ion binding"/>
    <property type="evidence" value="ECO:0007669"/>
    <property type="project" value="InterPro"/>
</dbReference>
<feature type="compositionally biased region" description="Polar residues" evidence="14">
    <location>
        <begin position="834"/>
        <end position="843"/>
    </location>
</feature>
<dbReference type="InterPro" id="IPR003645">
    <property type="entry name" value="Fol_N"/>
</dbReference>
<keyword evidence="10" id="KW-0325">Glycoprotein</keyword>
<dbReference type="PROSITE" id="PS00022">
    <property type="entry name" value="EGF_1"/>
    <property type="match status" value="4"/>
</dbReference>
<dbReference type="PROSITE" id="PS50025">
    <property type="entry name" value="LAM_G_DOMAIN"/>
    <property type="match status" value="3"/>
</dbReference>
<dbReference type="SUPFAM" id="SSF100895">
    <property type="entry name" value="Kazal-type serine protease inhibitors"/>
    <property type="match status" value="8"/>
</dbReference>
<dbReference type="Gene3D" id="2.60.120.200">
    <property type="match status" value="3"/>
</dbReference>
<organism evidence="19 20">
    <name type="scientific">Potamilus streckersoni</name>
    <dbReference type="NCBI Taxonomy" id="2493646"/>
    <lineage>
        <taxon>Eukaryota</taxon>
        <taxon>Metazoa</taxon>
        <taxon>Spiralia</taxon>
        <taxon>Lophotrochozoa</taxon>
        <taxon>Mollusca</taxon>
        <taxon>Bivalvia</taxon>
        <taxon>Autobranchia</taxon>
        <taxon>Heteroconchia</taxon>
        <taxon>Palaeoheterodonta</taxon>
        <taxon>Unionida</taxon>
        <taxon>Unionoidea</taxon>
        <taxon>Unionidae</taxon>
        <taxon>Ambleminae</taxon>
        <taxon>Lampsilini</taxon>
        <taxon>Potamilus</taxon>
    </lineage>
</organism>
<dbReference type="InterPro" id="IPR013320">
    <property type="entry name" value="ConA-like_dom_sf"/>
</dbReference>
<dbReference type="PROSITE" id="PS01248">
    <property type="entry name" value="EGF_LAM_1"/>
    <property type="match status" value="1"/>
</dbReference>
<dbReference type="PROSITE" id="PS50026">
    <property type="entry name" value="EGF_3"/>
    <property type="match status" value="4"/>
</dbReference>
<feature type="domain" description="Kazal-like" evidence="18">
    <location>
        <begin position="402"/>
        <end position="449"/>
    </location>
</feature>
<feature type="region of interest" description="Disordered" evidence="14">
    <location>
        <begin position="816"/>
        <end position="848"/>
    </location>
</feature>
<dbReference type="FunFam" id="2.10.25.10:FF:000074">
    <property type="entry name" value="Laminin subunit alpha"/>
    <property type="match status" value="1"/>
</dbReference>
<feature type="disulfide bond" evidence="12">
    <location>
        <begin position="945"/>
        <end position="954"/>
    </location>
</feature>
<dbReference type="SMART" id="SM00282">
    <property type="entry name" value="LamG"/>
    <property type="match status" value="3"/>
</dbReference>
<dbReference type="SUPFAM" id="SSF57196">
    <property type="entry name" value="EGF/Laminin"/>
    <property type="match status" value="3"/>
</dbReference>
<dbReference type="FunFam" id="3.30.60.30:FF:000040">
    <property type="entry name" value="Agrin, putative"/>
    <property type="match status" value="1"/>
</dbReference>
<dbReference type="PROSITE" id="PS51465">
    <property type="entry name" value="KAZAL_2"/>
    <property type="match status" value="8"/>
</dbReference>
<dbReference type="InterPro" id="IPR003884">
    <property type="entry name" value="FacI_MAC"/>
</dbReference>
<feature type="domain" description="Kazal-like" evidence="18">
    <location>
        <begin position="112"/>
        <end position="166"/>
    </location>
</feature>
<dbReference type="SMART" id="SM00274">
    <property type="entry name" value="FOLN"/>
    <property type="match status" value="8"/>
</dbReference>
<evidence type="ECO:0000256" key="4">
    <source>
        <dbReference type="ARBA" id="ARBA00022729"/>
    </source>
</evidence>
<feature type="disulfide bond" evidence="13">
    <location>
        <begin position="631"/>
        <end position="648"/>
    </location>
</feature>
<dbReference type="SMART" id="SM00057">
    <property type="entry name" value="FIMAC"/>
    <property type="match status" value="3"/>
</dbReference>
<dbReference type="PROSITE" id="PS01186">
    <property type="entry name" value="EGF_2"/>
    <property type="match status" value="1"/>
</dbReference>
<dbReference type="InterPro" id="IPR000742">
    <property type="entry name" value="EGF"/>
</dbReference>
<evidence type="ECO:0000256" key="9">
    <source>
        <dbReference type="ARBA" id="ARBA00023157"/>
    </source>
</evidence>
<evidence type="ECO:0000259" key="15">
    <source>
        <dbReference type="PROSITE" id="PS50025"/>
    </source>
</evidence>
<evidence type="ECO:0000256" key="5">
    <source>
        <dbReference type="ARBA" id="ARBA00022737"/>
    </source>
</evidence>
<dbReference type="FunFam" id="2.10.25.10:FF:000230">
    <property type="entry name" value="Delta-like protein"/>
    <property type="match status" value="1"/>
</dbReference>
<feature type="compositionally biased region" description="Basic residues" evidence="14">
    <location>
        <begin position="823"/>
        <end position="833"/>
    </location>
</feature>
<evidence type="ECO:0000256" key="11">
    <source>
        <dbReference type="ARBA" id="ARBA00038484"/>
    </source>
</evidence>
<dbReference type="GO" id="GO:0000902">
    <property type="term" value="P:cell morphogenesis"/>
    <property type="evidence" value="ECO:0007669"/>
    <property type="project" value="UniProtKB-ARBA"/>
</dbReference>
<dbReference type="SMART" id="SM00181">
    <property type="entry name" value="EGF"/>
    <property type="match status" value="6"/>
</dbReference>
<keyword evidence="5" id="KW-0677">Repeat</keyword>
<name>A0AAE0W9I0_9BIVA</name>
<dbReference type="Proteomes" id="UP001195483">
    <property type="component" value="Unassembled WGS sequence"/>
</dbReference>
<protein>
    <recommendedName>
        <fullName evidence="21">Agrin</fullName>
    </recommendedName>
</protein>
<dbReference type="FunFam" id="3.30.60.30:FF:000024">
    <property type="entry name" value="Transmembrane agrin"/>
    <property type="match status" value="2"/>
</dbReference>
<keyword evidence="4" id="KW-0732">Signal</keyword>
<dbReference type="Gene3D" id="3.30.60.30">
    <property type="match status" value="8"/>
</dbReference>
<dbReference type="SMART" id="SM00180">
    <property type="entry name" value="EGF_Lam"/>
    <property type="match status" value="2"/>
</dbReference>
<feature type="domain" description="Kazal-like" evidence="18">
    <location>
        <begin position="186"/>
        <end position="240"/>
    </location>
</feature>
<sequence length="1631" mass="179556">MVDFVTGGETALENPGKEDPCKNEQCNYGAICVSSKDGKSSRCQCQERCDSYGDNVGNTPICGNDKIDYNNFCELQRASCRKMEEIKVKYYGKCDPCDGHECTDGQTCQLDADRKPVCRCDTDCGDIVAPVCGSDGRTYNNECLMRREACKSRREITVRYMGECSAEDNLCEALDCGPNRDCTIDRKGQAVCMCPVPCEQIKRPVCGSDGQTYENECELRKYACEHDVEIKIVHSGKCETNILCKNVLCDAGAECVVRKGQPVCECPLCTEEYDPVCGKDGMSYLNICKLKQENCEKKRNVEIEYQGLCVSNSCEKNKTICQYYSVCQFDGEISRCVCPSECSLVDAKVCGSDGVTYQNECELRVSSCRMQKMILMVSVGQCVDCSGVQCKNGARCEKGMCVCPVHCPLVSEPVCASNGIDYKSECEMQKEACRTGQELSIAYSGECSDMIESGSGELASGSGSGSGSGSESDGMVVCDESMCKFGGTCYLGDDGLFSCRCSFICDAIRSPVCGSDGVTYGNECLLRIAACERQSEITVVLQESCDGMAHVLCDGEPALVDPRTGTDYICSAGQHCPGHSYCHLQFGKCCNEAHLSDGITDCSETTYGCCSDGFTIALGPLQAGCPDECQCNSMGSLGTSCDSITKQCKCKAGVGGQQCDRCLPGYWGLHLIQEKQQPGCVSCGCHKIGSERDDCQQMTGRCVCKRGYNGTKCDRCEKTGKKITEHVSCDTGIQARSCEELDCQFGATCAKFWETAQCVCDIMCSSDKVEPVCGSNGETYASVCLMRKASCRNQLEITVVHQRHCSGEVLSTKGITPPALTTKSRKTTRHIHTKPSSNSTQKPPINKPKLPNFNYGRIGDLCLEDVDDSSTMRCYIPNSVCQFGLCHCMEGYIPTYENTQCSAVHVDPSENTVAINTDFNACTLNPCLNRGICQLDHSLGYRCLCVIGRSGSICKQEISFMYPSFSGLSFLSLTPIGNITDHFTLEIAFHSMNKDGVILFASENKDGTGQFISLAITNGQVELRFDMGEGPVIAHHPHEISLDSYHHVIIRLQGQDGILIQDNSEPVKVSHASSFKVLDLSGALYIGYIPQNLSYVLEKVGVNLGFVGCIQSLAAGRTELAKIYNMEYPNIYTDIKDGIHITPCGRNPCQSIPCTNGGTCIMKDVDLFECTCPKGFSGDTCETALDVCTNNPCHPGATCSVNDEREVICYCPEGREGQYCEYEKLERVFVPYFKGDSFMILPMEKVAKQMSIEVWFLTLQPNGMLLFASQYDGLGDFISLNIVERHVEFHFDLGSGPVKIRSSKAVTLNKWHRVMVHRMNREADLILDGGKPDKGISQQSDFMELQLSEKVYLGGYKDRFSIPIDSGITSNLTGAIQRLYINHLFDNLMTSVIETWHIEEYKGQPCNVNPCLNGGVCVPRLEYADCKCPKRYIGERCEKRADSVNTNSPVMFNGKTYLKYNNEVEMTQPAQKDNKFKLQFRTVEQNGLLLFQSSGPSILGDYLSLCIVNGRVEFSYNLGKQSEINIFKLRSTLDVYDGVWHTVIAYREKRHGSLQVDQEQPIVGDSDNGATQLDTEGILWIGGKADMPWGLPPEYYMGFKGCIGQVQINNVDLHLFDHRDGQSNTIVEFCN</sequence>
<keyword evidence="7" id="KW-1133">Transmembrane helix</keyword>
<dbReference type="GO" id="GO:0005886">
    <property type="term" value="C:plasma membrane"/>
    <property type="evidence" value="ECO:0007669"/>
    <property type="project" value="UniProtKB-ARBA"/>
</dbReference>
<feature type="domain" description="Kazal-like" evidence="18">
    <location>
        <begin position="315"/>
        <end position="384"/>
    </location>
</feature>
<dbReference type="CDD" id="cd00055">
    <property type="entry name" value="EGF_Lam"/>
    <property type="match status" value="2"/>
</dbReference>
<keyword evidence="13" id="KW-0424">Laminin EGF-like domain</keyword>
<keyword evidence="3" id="KW-0812">Transmembrane</keyword>
<evidence type="ECO:0000256" key="7">
    <source>
        <dbReference type="ARBA" id="ARBA00022989"/>
    </source>
</evidence>
<keyword evidence="6" id="KW-0221">Differentiation</keyword>
<dbReference type="CDD" id="cd00104">
    <property type="entry name" value="KAZAL_FS"/>
    <property type="match status" value="8"/>
</dbReference>
<dbReference type="Pfam" id="PF07648">
    <property type="entry name" value="Kazal_2"/>
    <property type="match status" value="8"/>
</dbReference>
<reference evidence="19" key="2">
    <citation type="journal article" date="2021" name="Genome Biol. Evol.">
        <title>Developing a high-quality reference genome for a parasitic bivalve with doubly uniparental inheritance (Bivalvia: Unionida).</title>
        <authorList>
            <person name="Smith C.H."/>
        </authorList>
    </citation>
    <scope>NUCLEOTIDE SEQUENCE</scope>
    <source>
        <strain evidence="19">CHS0354</strain>
        <tissue evidence="19">Mantle</tissue>
    </source>
</reference>
<feature type="domain" description="Kazal-like" evidence="18">
    <location>
        <begin position="265"/>
        <end position="311"/>
    </location>
</feature>
<dbReference type="CDD" id="cd00110">
    <property type="entry name" value="LamG"/>
    <property type="match status" value="3"/>
</dbReference>
<dbReference type="InterPro" id="IPR050653">
    <property type="entry name" value="Prot_Inhib_GrowthFact_Antg"/>
</dbReference>
<evidence type="ECO:0008006" key="21">
    <source>
        <dbReference type="Google" id="ProtNLM"/>
    </source>
</evidence>
<comment type="similarity">
    <text evidence="11">Belongs to the tomoregulin family.</text>
</comment>
<dbReference type="GO" id="GO:0042063">
    <property type="term" value="P:gliogenesis"/>
    <property type="evidence" value="ECO:0007669"/>
    <property type="project" value="UniProtKB-ARBA"/>
</dbReference>
<feature type="domain" description="Kazal-like" evidence="18">
    <location>
        <begin position="44"/>
        <end position="96"/>
    </location>
</feature>
<reference evidence="19" key="3">
    <citation type="submission" date="2023-05" db="EMBL/GenBank/DDBJ databases">
        <authorList>
            <person name="Smith C.H."/>
        </authorList>
    </citation>
    <scope>NUCLEOTIDE SEQUENCE</scope>
    <source>
        <strain evidence="19">CHS0354</strain>
        <tissue evidence="19">Mantle</tissue>
    </source>
</reference>
<feature type="domain" description="EGF-like" evidence="16">
    <location>
        <begin position="1402"/>
        <end position="1438"/>
    </location>
</feature>
<dbReference type="GO" id="GO:0005576">
    <property type="term" value="C:extracellular region"/>
    <property type="evidence" value="ECO:0007669"/>
    <property type="project" value="TreeGrafter"/>
</dbReference>
<evidence type="ECO:0000256" key="2">
    <source>
        <dbReference type="ARBA" id="ARBA00022536"/>
    </source>
</evidence>
<evidence type="ECO:0000259" key="18">
    <source>
        <dbReference type="PROSITE" id="PS51465"/>
    </source>
</evidence>
<dbReference type="Pfam" id="PF00008">
    <property type="entry name" value="EGF"/>
    <property type="match status" value="1"/>
</dbReference>
<accession>A0AAE0W9I0</accession>
<feature type="domain" description="EGF-like" evidence="16">
    <location>
        <begin position="918"/>
        <end position="955"/>
    </location>
</feature>
<evidence type="ECO:0000256" key="1">
    <source>
        <dbReference type="ARBA" id="ARBA00004479"/>
    </source>
</evidence>
<evidence type="ECO:0000256" key="3">
    <source>
        <dbReference type="ARBA" id="ARBA00022692"/>
    </source>
</evidence>
<dbReference type="SUPFAM" id="SSF49899">
    <property type="entry name" value="Concanavalin A-like lectins/glucanases"/>
    <property type="match status" value="3"/>
</dbReference>
<evidence type="ECO:0000259" key="16">
    <source>
        <dbReference type="PROSITE" id="PS50026"/>
    </source>
</evidence>
<dbReference type="PANTHER" id="PTHR10913:SF78">
    <property type="entry name" value="AGRIN"/>
    <property type="match status" value="1"/>
</dbReference>
<feature type="disulfide bond" evidence="13">
    <location>
        <begin position="650"/>
        <end position="659"/>
    </location>
</feature>
<dbReference type="Gene3D" id="2.10.25.10">
    <property type="entry name" value="Laminin"/>
    <property type="match status" value="6"/>
</dbReference>
<evidence type="ECO:0000256" key="12">
    <source>
        <dbReference type="PROSITE-ProRule" id="PRU00076"/>
    </source>
</evidence>
<feature type="disulfide bond" evidence="12">
    <location>
        <begin position="1172"/>
        <end position="1181"/>
    </location>
</feature>
<dbReference type="InterPro" id="IPR002049">
    <property type="entry name" value="LE_dom"/>
</dbReference>
<dbReference type="PRINTS" id="PR00011">
    <property type="entry name" value="EGFLAMININ"/>
</dbReference>
<dbReference type="CDD" id="cd00054">
    <property type="entry name" value="EGF_CA"/>
    <property type="match status" value="1"/>
</dbReference>
<dbReference type="EMBL" id="JAEAOA010002285">
    <property type="protein sequence ID" value="KAK3607078.1"/>
    <property type="molecule type" value="Genomic_DNA"/>
</dbReference>
<reference evidence="19" key="1">
    <citation type="journal article" date="2021" name="Genome Biol. Evol.">
        <title>A High-Quality Reference Genome for a Parasitic Bivalve with Doubly Uniparental Inheritance (Bivalvia: Unionida).</title>
        <authorList>
            <person name="Smith C.H."/>
        </authorList>
    </citation>
    <scope>NUCLEOTIDE SEQUENCE</scope>
    <source>
        <strain evidence="19">CHS0354</strain>
    </source>
</reference>
<feature type="domain" description="Kazal-like" evidence="18">
    <location>
        <begin position="759"/>
        <end position="807"/>
    </location>
</feature>
<dbReference type="GO" id="GO:0006950">
    <property type="term" value="P:response to stress"/>
    <property type="evidence" value="ECO:0007669"/>
    <property type="project" value="UniProtKB-ARBA"/>
</dbReference>
<evidence type="ECO:0000256" key="10">
    <source>
        <dbReference type="ARBA" id="ARBA00023180"/>
    </source>
</evidence>
<keyword evidence="8" id="KW-0472">Membrane</keyword>
<evidence type="ECO:0000256" key="13">
    <source>
        <dbReference type="PROSITE-ProRule" id="PRU00460"/>
    </source>
</evidence>
<feature type="domain" description="Laminin G" evidence="15">
    <location>
        <begin position="960"/>
        <end position="1144"/>
    </location>
</feature>
<feature type="domain" description="EGF-like" evidence="16">
    <location>
        <begin position="1145"/>
        <end position="1182"/>
    </location>
</feature>
<evidence type="ECO:0000313" key="20">
    <source>
        <dbReference type="Proteomes" id="UP001195483"/>
    </source>
</evidence>
<feature type="disulfide bond" evidence="12">
    <location>
        <begin position="1211"/>
        <end position="1220"/>
    </location>
</feature>
<dbReference type="GO" id="GO:0048666">
    <property type="term" value="P:neuron development"/>
    <property type="evidence" value="ECO:0007669"/>
    <property type="project" value="UniProtKB-ARBA"/>
</dbReference>
<evidence type="ECO:0000313" key="19">
    <source>
        <dbReference type="EMBL" id="KAK3607078.1"/>
    </source>
</evidence>
<dbReference type="Pfam" id="PF00053">
    <property type="entry name" value="EGF_laminin"/>
    <property type="match status" value="2"/>
</dbReference>
<feature type="domain" description="Laminin G" evidence="15">
    <location>
        <begin position="1228"/>
        <end position="1406"/>
    </location>
</feature>
<dbReference type="Pfam" id="PF00054">
    <property type="entry name" value="Laminin_G_1"/>
    <property type="match status" value="1"/>
</dbReference>
<dbReference type="SMART" id="SM00179">
    <property type="entry name" value="EGF_CA"/>
    <property type="match status" value="3"/>
</dbReference>
<feature type="domain" description="Laminin EGF-like" evidence="17">
    <location>
        <begin position="629"/>
        <end position="682"/>
    </location>
</feature>
<evidence type="ECO:0000256" key="8">
    <source>
        <dbReference type="ARBA" id="ARBA00023136"/>
    </source>
</evidence>
<gene>
    <name evidence="19" type="ORF">CHS0354_039132</name>
</gene>
<feature type="domain" description="Laminin G" evidence="15">
    <location>
        <begin position="1447"/>
        <end position="1630"/>
    </location>
</feature>
<feature type="disulfide bond" evidence="12">
    <location>
        <begin position="1428"/>
        <end position="1437"/>
    </location>
</feature>
<comment type="caution">
    <text evidence="19">The sequence shown here is derived from an EMBL/GenBank/DDBJ whole genome shotgun (WGS) entry which is preliminary data.</text>
</comment>
<evidence type="ECO:0000259" key="17">
    <source>
        <dbReference type="PROSITE" id="PS50027"/>
    </source>
</evidence>
<comment type="caution">
    <text evidence="12">Lacks conserved residue(s) required for the propagation of feature annotation.</text>
</comment>
<dbReference type="PANTHER" id="PTHR10913">
    <property type="entry name" value="FOLLISTATIN-RELATED"/>
    <property type="match status" value="1"/>
</dbReference>
<dbReference type="Pfam" id="PF02210">
    <property type="entry name" value="Laminin_G_2"/>
    <property type="match status" value="2"/>
</dbReference>
<evidence type="ECO:0000256" key="6">
    <source>
        <dbReference type="ARBA" id="ARBA00022782"/>
    </source>
</evidence>
<dbReference type="FunFam" id="3.30.60.30:FF:000002">
    <property type="entry name" value="tomoregulin-2 isoform X1"/>
    <property type="match status" value="1"/>
</dbReference>
<dbReference type="InterPro" id="IPR001791">
    <property type="entry name" value="Laminin_G"/>
</dbReference>
<feature type="disulfide bond" evidence="13">
    <location>
        <begin position="629"/>
        <end position="641"/>
    </location>
</feature>
<dbReference type="InterPro" id="IPR002350">
    <property type="entry name" value="Kazal_dom"/>
</dbReference>
<dbReference type="PROSITE" id="PS50027">
    <property type="entry name" value="EGF_LAM_2"/>
    <property type="match status" value="1"/>
</dbReference>
<dbReference type="InterPro" id="IPR001881">
    <property type="entry name" value="EGF-like_Ca-bd_dom"/>
</dbReference>
<keyword evidence="20" id="KW-1185">Reference proteome</keyword>
<evidence type="ECO:0000256" key="14">
    <source>
        <dbReference type="SAM" id="MobiDB-lite"/>
    </source>
</evidence>